<keyword evidence="4 7" id="KW-1133">Transmembrane helix</keyword>
<proteinExistence type="inferred from homology"/>
<evidence type="ECO:0000256" key="2">
    <source>
        <dbReference type="ARBA" id="ARBA00006840"/>
    </source>
</evidence>
<accession>A0AAN8LYB7</accession>
<dbReference type="PANTHER" id="PTHR19282:SF44">
    <property type="entry name" value="CD82 ANTIGEN"/>
    <property type="match status" value="1"/>
</dbReference>
<feature type="compositionally biased region" description="Polar residues" evidence="6">
    <location>
        <begin position="18"/>
        <end position="37"/>
    </location>
</feature>
<dbReference type="PROSITE" id="PS00421">
    <property type="entry name" value="TM4_1"/>
    <property type="match status" value="1"/>
</dbReference>
<feature type="transmembrane region" description="Helical" evidence="7">
    <location>
        <begin position="148"/>
        <end position="170"/>
    </location>
</feature>
<dbReference type="InterPro" id="IPR008952">
    <property type="entry name" value="Tetraspanin_EC2_sf"/>
</dbReference>
<sequence length="318" mass="35279">MSTARWGSTTLSQPVTHISLSQTPTPTPFSHTHAQGNRQEDVGPLQPTVLSTFYTKNCRVITMGKGCITATKYFLFLFNLLFFIFGALFMGFGLWVLLDNQSFIAVLQESSTTLKVVSYISISVGSLSMAMGFLGCIGAIYEIRCLLGLYFTCLLLILIAQVTAGVLIYFQRDRLKHEMSNIIKGMLVNYTGQNRTTEHTWDYVQRTMKCCGWTGPGNWSENLTIRNSSVSMYPCSCRNETLPGTDVKEIGLCEHLSNDLPVYETGCMHSVEGWLLENCGVILGIGVGVAVIELLGMILSMCLCKSVVQEDYTKVPKY</sequence>
<evidence type="ECO:0000256" key="4">
    <source>
        <dbReference type="ARBA" id="ARBA00022989"/>
    </source>
</evidence>
<evidence type="ECO:0000256" key="5">
    <source>
        <dbReference type="ARBA" id="ARBA00023136"/>
    </source>
</evidence>
<keyword evidence="5 7" id="KW-0472">Membrane</keyword>
<dbReference type="InterPro" id="IPR018499">
    <property type="entry name" value="Tetraspanin/Peripherin"/>
</dbReference>
<gene>
    <name evidence="8" type="ORF">J4Q44_G00088850</name>
</gene>
<keyword evidence="3 7" id="KW-0812">Transmembrane</keyword>
<reference evidence="8 9" key="1">
    <citation type="submission" date="2021-04" db="EMBL/GenBank/DDBJ databases">
        <authorList>
            <person name="De Guttry C."/>
            <person name="Zahm M."/>
            <person name="Klopp C."/>
            <person name="Cabau C."/>
            <person name="Louis A."/>
            <person name="Berthelot C."/>
            <person name="Parey E."/>
            <person name="Roest Crollius H."/>
            <person name="Montfort J."/>
            <person name="Robinson-Rechavi M."/>
            <person name="Bucao C."/>
            <person name="Bouchez O."/>
            <person name="Gislard M."/>
            <person name="Lluch J."/>
            <person name="Milhes M."/>
            <person name="Lampietro C."/>
            <person name="Lopez Roques C."/>
            <person name="Donnadieu C."/>
            <person name="Braasch I."/>
            <person name="Desvignes T."/>
            <person name="Postlethwait J."/>
            <person name="Bobe J."/>
            <person name="Wedekind C."/>
            <person name="Guiguen Y."/>
        </authorList>
    </citation>
    <scope>NUCLEOTIDE SEQUENCE [LARGE SCALE GENOMIC DNA]</scope>
    <source>
        <strain evidence="8">Cs_M1</strain>
        <tissue evidence="8">Blood</tissue>
    </source>
</reference>
<evidence type="ECO:0000256" key="3">
    <source>
        <dbReference type="ARBA" id="ARBA00022692"/>
    </source>
</evidence>
<protein>
    <recommendedName>
        <fullName evidence="10">Tetraspanin</fullName>
    </recommendedName>
</protein>
<dbReference type="Proteomes" id="UP001356427">
    <property type="component" value="Unassembled WGS sequence"/>
</dbReference>
<comment type="subcellular location">
    <subcellularLocation>
        <location evidence="1">Membrane</location>
        <topology evidence="1">Multi-pass membrane protein</topology>
    </subcellularLocation>
</comment>
<dbReference type="InterPro" id="IPR018503">
    <property type="entry name" value="Tetraspanin_CS"/>
</dbReference>
<feature type="region of interest" description="Disordered" evidence="6">
    <location>
        <begin position="18"/>
        <end position="43"/>
    </location>
</feature>
<feature type="transmembrane region" description="Helical" evidence="7">
    <location>
        <begin position="281"/>
        <end position="304"/>
    </location>
</feature>
<evidence type="ECO:0000313" key="8">
    <source>
        <dbReference type="EMBL" id="KAK6319778.1"/>
    </source>
</evidence>
<dbReference type="SUPFAM" id="SSF48652">
    <property type="entry name" value="Tetraspanin"/>
    <property type="match status" value="1"/>
</dbReference>
<organism evidence="8 9">
    <name type="scientific">Coregonus suidteri</name>
    <dbReference type="NCBI Taxonomy" id="861788"/>
    <lineage>
        <taxon>Eukaryota</taxon>
        <taxon>Metazoa</taxon>
        <taxon>Chordata</taxon>
        <taxon>Craniata</taxon>
        <taxon>Vertebrata</taxon>
        <taxon>Euteleostomi</taxon>
        <taxon>Actinopterygii</taxon>
        <taxon>Neopterygii</taxon>
        <taxon>Teleostei</taxon>
        <taxon>Protacanthopterygii</taxon>
        <taxon>Salmoniformes</taxon>
        <taxon>Salmonidae</taxon>
        <taxon>Coregoninae</taxon>
        <taxon>Coregonus</taxon>
    </lineage>
</organism>
<dbReference type="CDD" id="cd03160">
    <property type="entry name" value="CD37_CD82_like_LEL"/>
    <property type="match status" value="1"/>
</dbReference>
<dbReference type="Pfam" id="PF00335">
    <property type="entry name" value="Tetraspanin"/>
    <property type="match status" value="1"/>
</dbReference>
<dbReference type="PRINTS" id="PR00259">
    <property type="entry name" value="TMFOUR"/>
</dbReference>
<evidence type="ECO:0000313" key="9">
    <source>
        <dbReference type="Proteomes" id="UP001356427"/>
    </source>
</evidence>
<evidence type="ECO:0000256" key="6">
    <source>
        <dbReference type="SAM" id="MobiDB-lite"/>
    </source>
</evidence>
<dbReference type="EMBL" id="JAGTTL010000007">
    <property type="protein sequence ID" value="KAK6319778.1"/>
    <property type="molecule type" value="Genomic_DNA"/>
</dbReference>
<comment type="similarity">
    <text evidence="2">Belongs to the tetraspanin (TM4SF) family.</text>
</comment>
<dbReference type="PANTHER" id="PTHR19282">
    <property type="entry name" value="TETRASPANIN"/>
    <property type="match status" value="1"/>
</dbReference>
<feature type="transmembrane region" description="Helical" evidence="7">
    <location>
        <begin position="118"/>
        <end position="141"/>
    </location>
</feature>
<comment type="caution">
    <text evidence="8">The sequence shown here is derived from an EMBL/GenBank/DDBJ whole genome shotgun (WGS) entry which is preliminary data.</text>
</comment>
<dbReference type="GO" id="GO:0005886">
    <property type="term" value="C:plasma membrane"/>
    <property type="evidence" value="ECO:0007669"/>
    <property type="project" value="TreeGrafter"/>
</dbReference>
<keyword evidence="9" id="KW-1185">Reference proteome</keyword>
<evidence type="ECO:0000256" key="1">
    <source>
        <dbReference type="ARBA" id="ARBA00004141"/>
    </source>
</evidence>
<evidence type="ECO:0000256" key="7">
    <source>
        <dbReference type="SAM" id="Phobius"/>
    </source>
</evidence>
<evidence type="ECO:0008006" key="10">
    <source>
        <dbReference type="Google" id="ProtNLM"/>
    </source>
</evidence>
<dbReference type="Gene3D" id="1.10.1450.10">
    <property type="entry name" value="Tetraspanin"/>
    <property type="match status" value="1"/>
</dbReference>
<feature type="transmembrane region" description="Helical" evidence="7">
    <location>
        <begin position="73"/>
        <end position="98"/>
    </location>
</feature>
<dbReference type="AlphaFoldDB" id="A0AAN8LYB7"/>
<name>A0AAN8LYB7_9TELE</name>